<gene>
    <name evidence="2" type="ORF">PECUL_23A041635</name>
</gene>
<protein>
    <submittedName>
        <fullName evidence="2">Uncharacterized protein</fullName>
    </submittedName>
</protein>
<feature type="compositionally biased region" description="Basic residues" evidence="1">
    <location>
        <begin position="1"/>
        <end position="10"/>
    </location>
</feature>
<dbReference type="AlphaFoldDB" id="A0AAD1T9J0"/>
<evidence type="ECO:0000256" key="1">
    <source>
        <dbReference type="SAM" id="MobiDB-lite"/>
    </source>
</evidence>
<accession>A0AAD1T9J0</accession>
<feature type="compositionally biased region" description="Basic residues" evidence="1">
    <location>
        <begin position="19"/>
        <end position="36"/>
    </location>
</feature>
<proteinExistence type="predicted"/>
<feature type="non-terminal residue" evidence="2">
    <location>
        <position position="1"/>
    </location>
</feature>
<evidence type="ECO:0000313" key="3">
    <source>
        <dbReference type="Proteomes" id="UP001295444"/>
    </source>
</evidence>
<organism evidence="2 3">
    <name type="scientific">Pelobates cultripes</name>
    <name type="common">Western spadefoot toad</name>
    <dbReference type="NCBI Taxonomy" id="61616"/>
    <lineage>
        <taxon>Eukaryota</taxon>
        <taxon>Metazoa</taxon>
        <taxon>Chordata</taxon>
        <taxon>Craniata</taxon>
        <taxon>Vertebrata</taxon>
        <taxon>Euteleostomi</taxon>
        <taxon>Amphibia</taxon>
        <taxon>Batrachia</taxon>
        <taxon>Anura</taxon>
        <taxon>Pelobatoidea</taxon>
        <taxon>Pelobatidae</taxon>
        <taxon>Pelobates</taxon>
    </lineage>
</organism>
<sequence length="118" mass="13376">QHRLTLHRRPPALPALRGAAHRRVRRRASLRHKAAKKPPYQQPRTGVLRRSEVWRSTPGLTGNTAHPPAPRYRGLLYTSLRRLPPATMTSCFPRDGWIHRIAERNLATGRRASKSGVG</sequence>
<name>A0AAD1T9J0_PELCU</name>
<reference evidence="2" key="1">
    <citation type="submission" date="2022-03" db="EMBL/GenBank/DDBJ databases">
        <authorList>
            <person name="Alioto T."/>
            <person name="Alioto T."/>
            <person name="Gomez Garrido J."/>
        </authorList>
    </citation>
    <scope>NUCLEOTIDE SEQUENCE</scope>
</reference>
<evidence type="ECO:0000313" key="2">
    <source>
        <dbReference type="EMBL" id="CAH2322055.1"/>
    </source>
</evidence>
<dbReference type="Proteomes" id="UP001295444">
    <property type="component" value="Chromosome 11"/>
</dbReference>
<keyword evidence="3" id="KW-1185">Reference proteome</keyword>
<feature type="region of interest" description="Disordered" evidence="1">
    <location>
        <begin position="1"/>
        <end position="70"/>
    </location>
</feature>
<dbReference type="EMBL" id="OW240922">
    <property type="protein sequence ID" value="CAH2322055.1"/>
    <property type="molecule type" value="Genomic_DNA"/>
</dbReference>